<protein>
    <submittedName>
        <fullName evidence="2">Uncharacterized protein</fullName>
    </submittedName>
</protein>
<feature type="transmembrane region" description="Helical" evidence="1">
    <location>
        <begin position="12"/>
        <end position="33"/>
    </location>
</feature>
<dbReference type="GO" id="GO:0004497">
    <property type="term" value="F:monooxygenase activity"/>
    <property type="evidence" value="ECO:0007669"/>
    <property type="project" value="InterPro"/>
</dbReference>
<dbReference type="GO" id="GO:0020037">
    <property type="term" value="F:heme binding"/>
    <property type="evidence" value="ECO:0007669"/>
    <property type="project" value="InterPro"/>
</dbReference>
<dbReference type="InterPro" id="IPR036396">
    <property type="entry name" value="Cyt_P450_sf"/>
</dbReference>
<gene>
    <name evidence="2" type="ORF">RDB_LOCUS44182</name>
</gene>
<name>A0A8H3BD45_9AGAM</name>
<dbReference type="Gene3D" id="1.10.630.10">
    <property type="entry name" value="Cytochrome P450"/>
    <property type="match status" value="1"/>
</dbReference>
<accession>A0A8H3BD45</accession>
<comment type="caution">
    <text evidence="2">The sequence shown here is derived from an EMBL/GenBank/DDBJ whole genome shotgun (WGS) entry which is preliminary data.</text>
</comment>
<sequence length="143" mass="16156">MSSTLTDWNPALVYVPIGVGIVFIAAHLVPYFLDSRDYRRPAIKGPWLNALSDAWLAHAAAQGDRSERVHELHKKYGKFVRLAPNHISIADPEALQIVYAHGNGTLKTEFYDAFVSIRRGLFNTRDRTEHTRKLPRAAVSLYV</sequence>
<keyword evidence="1" id="KW-1133">Transmembrane helix</keyword>
<organism evidence="2 3">
    <name type="scientific">Rhizoctonia solani</name>
    <dbReference type="NCBI Taxonomy" id="456999"/>
    <lineage>
        <taxon>Eukaryota</taxon>
        <taxon>Fungi</taxon>
        <taxon>Dikarya</taxon>
        <taxon>Basidiomycota</taxon>
        <taxon>Agaricomycotina</taxon>
        <taxon>Agaricomycetes</taxon>
        <taxon>Cantharellales</taxon>
        <taxon>Ceratobasidiaceae</taxon>
        <taxon>Rhizoctonia</taxon>
    </lineage>
</organism>
<evidence type="ECO:0000313" key="3">
    <source>
        <dbReference type="Proteomes" id="UP000663850"/>
    </source>
</evidence>
<keyword evidence="1" id="KW-0472">Membrane</keyword>
<reference evidence="2" key="1">
    <citation type="submission" date="2021-01" db="EMBL/GenBank/DDBJ databases">
        <authorList>
            <person name="Kaushik A."/>
        </authorList>
    </citation>
    <scope>NUCLEOTIDE SEQUENCE</scope>
    <source>
        <strain evidence="2">Type strain: AG8-Rh-89/</strain>
    </source>
</reference>
<proteinExistence type="predicted"/>
<dbReference type="GO" id="GO:0005506">
    <property type="term" value="F:iron ion binding"/>
    <property type="evidence" value="ECO:0007669"/>
    <property type="project" value="InterPro"/>
</dbReference>
<evidence type="ECO:0000256" key="1">
    <source>
        <dbReference type="SAM" id="Phobius"/>
    </source>
</evidence>
<dbReference type="EMBL" id="CAJMWZ010002371">
    <property type="protein sequence ID" value="CAE6454831.1"/>
    <property type="molecule type" value="Genomic_DNA"/>
</dbReference>
<dbReference type="SUPFAM" id="SSF48264">
    <property type="entry name" value="Cytochrome P450"/>
    <property type="match status" value="1"/>
</dbReference>
<evidence type="ECO:0000313" key="2">
    <source>
        <dbReference type="EMBL" id="CAE6454831.1"/>
    </source>
</evidence>
<dbReference type="AlphaFoldDB" id="A0A8H3BD45"/>
<keyword evidence="1" id="KW-0812">Transmembrane</keyword>
<dbReference type="GO" id="GO:0016705">
    <property type="term" value="F:oxidoreductase activity, acting on paired donors, with incorporation or reduction of molecular oxygen"/>
    <property type="evidence" value="ECO:0007669"/>
    <property type="project" value="InterPro"/>
</dbReference>
<dbReference type="Proteomes" id="UP000663850">
    <property type="component" value="Unassembled WGS sequence"/>
</dbReference>